<evidence type="ECO:0000313" key="2">
    <source>
        <dbReference type="EMBL" id="PKI60960.1"/>
    </source>
</evidence>
<keyword evidence="3" id="KW-1185">Reference proteome</keyword>
<gene>
    <name evidence="2" type="ORF">CRG98_018666</name>
</gene>
<evidence type="ECO:0000256" key="1">
    <source>
        <dbReference type="SAM" id="Phobius"/>
    </source>
</evidence>
<dbReference type="Proteomes" id="UP000233551">
    <property type="component" value="Unassembled WGS sequence"/>
</dbReference>
<keyword evidence="1" id="KW-1133">Transmembrane helix</keyword>
<proteinExistence type="predicted"/>
<evidence type="ECO:0000313" key="3">
    <source>
        <dbReference type="Proteomes" id="UP000233551"/>
    </source>
</evidence>
<protein>
    <submittedName>
        <fullName evidence="2">Uncharacterized protein</fullName>
    </submittedName>
</protein>
<accession>A0A2I0JYR3</accession>
<comment type="caution">
    <text evidence="2">The sequence shown here is derived from an EMBL/GenBank/DDBJ whole genome shotgun (WGS) entry which is preliminary data.</text>
</comment>
<organism evidence="2 3">
    <name type="scientific">Punica granatum</name>
    <name type="common">Pomegranate</name>
    <dbReference type="NCBI Taxonomy" id="22663"/>
    <lineage>
        <taxon>Eukaryota</taxon>
        <taxon>Viridiplantae</taxon>
        <taxon>Streptophyta</taxon>
        <taxon>Embryophyta</taxon>
        <taxon>Tracheophyta</taxon>
        <taxon>Spermatophyta</taxon>
        <taxon>Magnoliopsida</taxon>
        <taxon>eudicotyledons</taxon>
        <taxon>Gunneridae</taxon>
        <taxon>Pentapetalae</taxon>
        <taxon>rosids</taxon>
        <taxon>malvids</taxon>
        <taxon>Myrtales</taxon>
        <taxon>Lythraceae</taxon>
        <taxon>Punica</taxon>
    </lineage>
</organism>
<dbReference type="AlphaFoldDB" id="A0A2I0JYR3"/>
<sequence>MVDIGLVRTYLHHVRHNSGGRHTEAEVRCRIPILILWDNVRMATMTSQAGMNNLECLIYLMDIALVGSNFSAGLLGPPPQSTASQQQATFGDSVCTNFSRPSLLVVPEASVRFVNVLVTLLLLVASFSAALQFHLRERMLILLMAVPPTVIIWTVILTPVPLTMSLLVLPISRFKMILLLLDNL</sequence>
<dbReference type="EMBL" id="PGOL01001092">
    <property type="protein sequence ID" value="PKI60960.1"/>
    <property type="molecule type" value="Genomic_DNA"/>
</dbReference>
<name>A0A2I0JYR3_PUNGR</name>
<feature type="transmembrane region" description="Helical" evidence="1">
    <location>
        <begin position="113"/>
        <end position="133"/>
    </location>
</feature>
<keyword evidence="1" id="KW-0472">Membrane</keyword>
<reference evidence="2 3" key="1">
    <citation type="submission" date="2017-11" db="EMBL/GenBank/DDBJ databases">
        <title>De-novo sequencing of pomegranate (Punica granatum L.) genome.</title>
        <authorList>
            <person name="Akparov Z."/>
            <person name="Amiraslanov A."/>
            <person name="Hajiyeva S."/>
            <person name="Abbasov M."/>
            <person name="Kaur K."/>
            <person name="Hamwieh A."/>
            <person name="Solovyev V."/>
            <person name="Salamov A."/>
            <person name="Braich B."/>
            <person name="Kosarev P."/>
            <person name="Mahmoud A."/>
            <person name="Hajiyev E."/>
            <person name="Babayeva S."/>
            <person name="Izzatullayeva V."/>
            <person name="Mammadov A."/>
            <person name="Mammadov A."/>
            <person name="Sharifova S."/>
            <person name="Ojaghi J."/>
            <person name="Eynullazada K."/>
            <person name="Bayramov B."/>
            <person name="Abdulazimova A."/>
            <person name="Shahmuradov I."/>
        </authorList>
    </citation>
    <scope>NUCLEOTIDE SEQUENCE [LARGE SCALE GENOMIC DNA]</scope>
    <source>
        <strain evidence="3">cv. AG2017</strain>
        <tissue evidence="2">Leaf</tissue>
    </source>
</reference>
<keyword evidence="1" id="KW-0812">Transmembrane</keyword>